<dbReference type="EMBL" id="CP064056">
    <property type="protein sequence ID" value="QPM74629.1"/>
    <property type="molecule type" value="Genomic_DNA"/>
</dbReference>
<dbReference type="SUPFAM" id="SSF47413">
    <property type="entry name" value="lambda repressor-like DNA-binding domains"/>
    <property type="match status" value="1"/>
</dbReference>
<protein>
    <submittedName>
        <fullName evidence="5">Helix-turn-helix transcriptional regulator</fullName>
    </submittedName>
</protein>
<feature type="domain" description="HTH cro/C1-type" evidence="4">
    <location>
        <begin position="14"/>
        <end position="68"/>
    </location>
</feature>
<keyword evidence="3" id="KW-0804">Transcription</keyword>
<dbReference type="GO" id="GO:0003677">
    <property type="term" value="F:DNA binding"/>
    <property type="evidence" value="ECO:0007669"/>
    <property type="project" value="UniProtKB-KW"/>
</dbReference>
<dbReference type="PANTHER" id="PTHR40661">
    <property type="match status" value="1"/>
</dbReference>
<proteinExistence type="predicted"/>
<evidence type="ECO:0000256" key="1">
    <source>
        <dbReference type="ARBA" id="ARBA00023015"/>
    </source>
</evidence>
<evidence type="ECO:0000313" key="5">
    <source>
        <dbReference type="EMBL" id="QPM74629.1"/>
    </source>
</evidence>
<dbReference type="InterPro" id="IPR010982">
    <property type="entry name" value="Lambda_DNA-bd_dom_sf"/>
</dbReference>
<evidence type="ECO:0000256" key="3">
    <source>
        <dbReference type="ARBA" id="ARBA00023163"/>
    </source>
</evidence>
<dbReference type="RefSeq" id="WP_195718514.1">
    <property type="nucleotide sequence ID" value="NZ_CP064056.1"/>
</dbReference>
<keyword evidence="2" id="KW-0238">DNA-binding</keyword>
<dbReference type="KEGG" id="sllo:ISP08_09805"/>
<name>A0A7T1AYU8_9STAP</name>
<keyword evidence="6" id="KW-1185">Reference proteome</keyword>
<sequence>MEYKSARKILSENLEQLMKQNNITQIELSEAIGVSQSTISNWIKEVKYPRIGKIEELAEYFNVPKSRITERQDVVKEEQDTFAAHFDKENLTEEEMEEVRKFIEWVKNRDK</sequence>
<dbReference type="AlphaFoldDB" id="A0A7T1AYU8"/>
<dbReference type="Proteomes" id="UP000594455">
    <property type="component" value="Chromosome"/>
</dbReference>
<keyword evidence="1" id="KW-0805">Transcription regulation</keyword>
<organism evidence="5 6">
    <name type="scientific">Staphylococcus lloydii</name>
    <dbReference type="NCBI Taxonomy" id="2781774"/>
    <lineage>
        <taxon>Bacteria</taxon>
        <taxon>Bacillati</taxon>
        <taxon>Bacillota</taxon>
        <taxon>Bacilli</taxon>
        <taxon>Bacillales</taxon>
        <taxon>Staphylococcaceae</taxon>
        <taxon>Staphylococcus</taxon>
    </lineage>
</organism>
<dbReference type="CDD" id="cd00093">
    <property type="entry name" value="HTH_XRE"/>
    <property type="match status" value="1"/>
</dbReference>
<dbReference type="SMART" id="SM00530">
    <property type="entry name" value="HTH_XRE"/>
    <property type="match status" value="1"/>
</dbReference>
<evidence type="ECO:0000313" key="6">
    <source>
        <dbReference type="Proteomes" id="UP000594455"/>
    </source>
</evidence>
<dbReference type="PANTHER" id="PTHR40661:SF1">
    <property type="entry name" value="HTH CRO_C1-TYPE DOMAIN-CONTAINING PROTEIN"/>
    <property type="match status" value="1"/>
</dbReference>
<dbReference type="Gene3D" id="1.10.260.40">
    <property type="entry name" value="lambda repressor-like DNA-binding domains"/>
    <property type="match status" value="1"/>
</dbReference>
<evidence type="ECO:0000259" key="4">
    <source>
        <dbReference type="PROSITE" id="PS50943"/>
    </source>
</evidence>
<evidence type="ECO:0000256" key="2">
    <source>
        <dbReference type="ARBA" id="ARBA00023125"/>
    </source>
</evidence>
<gene>
    <name evidence="5" type="ORF">ISP08_09805</name>
</gene>
<dbReference type="Pfam" id="PF01381">
    <property type="entry name" value="HTH_3"/>
    <property type="match status" value="1"/>
</dbReference>
<dbReference type="PROSITE" id="PS50943">
    <property type="entry name" value="HTH_CROC1"/>
    <property type="match status" value="1"/>
</dbReference>
<accession>A0A7T1AYU8</accession>
<reference evidence="5 6" key="1">
    <citation type="submission" date="2020-10" db="EMBL/GenBank/DDBJ databases">
        <title>Closed genome sequences of Staphylococcus lloydii sp. nov. and Staphylococcus durrellii sp. nov. Isolated from Captive Fruit Bats (Pteropus livingstonii).</title>
        <authorList>
            <person name="Fountain K."/>
        </authorList>
    </citation>
    <scope>NUCLEOTIDE SEQUENCE [LARGE SCALE GENOMIC DNA]</scope>
    <source>
        <strain evidence="5 6">23_2_7_LY</strain>
    </source>
</reference>
<dbReference type="InterPro" id="IPR001387">
    <property type="entry name" value="Cro/C1-type_HTH"/>
</dbReference>